<feature type="transmembrane region" description="Helical" evidence="1">
    <location>
        <begin position="6"/>
        <end position="27"/>
    </location>
</feature>
<keyword evidence="1" id="KW-1133">Transmembrane helix</keyword>
<feature type="transmembrane region" description="Helical" evidence="1">
    <location>
        <begin position="34"/>
        <end position="54"/>
    </location>
</feature>
<evidence type="ECO:0000256" key="1">
    <source>
        <dbReference type="SAM" id="Phobius"/>
    </source>
</evidence>
<protein>
    <submittedName>
        <fullName evidence="2">Uncharacterized protein</fullName>
    </submittedName>
</protein>
<keyword evidence="1" id="KW-0472">Membrane</keyword>
<dbReference type="AlphaFoldDB" id="A0A1G8YLP5"/>
<keyword evidence="3" id="KW-1185">Reference proteome</keyword>
<gene>
    <name evidence="2" type="ORF">SAMN05216226_11545</name>
</gene>
<accession>A0A1G8YLP5</accession>
<keyword evidence="1" id="KW-0812">Transmembrane</keyword>
<sequence>MDRQTAGILASSMLSLCGVALIGRGTLEGDTNSVVIGASVMAMAGGAMAAFSTAGD</sequence>
<dbReference type="STRING" id="890420.SAMN05216226_11545"/>
<dbReference type="Proteomes" id="UP000198856">
    <property type="component" value="Unassembled WGS sequence"/>
</dbReference>
<evidence type="ECO:0000313" key="2">
    <source>
        <dbReference type="EMBL" id="SDK03779.1"/>
    </source>
</evidence>
<dbReference type="RefSeq" id="WP_176765343.1">
    <property type="nucleotide sequence ID" value="NZ_FNFC01000015.1"/>
</dbReference>
<evidence type="ECO:0000313" key="3">
    <source>
        <dbReference type="Proteomes" id="UP000198856"/>
    </source>
</evidence>
<organism evidence="2 3">
    <name type="scientific">Halovenus aranensis</name>
    <dbReference type="NCBI Taxonomy" id="890420"/>
    <lineage>
        <taxon>Archaea</taxon>
        <taxon>Methanobacteriati</taxon>
        <taxon>Methanobacteriota</taxon>
        <taxon>Stenosarchaea group</taxon>
        <taxon>Halobacteria</taxon>
        <taxon>Halobacteriales</taxon>
        <taxon>Haloarculaceae</taxon>
        <taxon>Halovenus</taxon>
    </lineage>
</organism>
<reference evidence="2 3" key="1">
    <citation type="submission" date="2016-10" db="EMBL/GenBank/DDBJ databases">
        <authorList>
            <person name="de Groot N.N."/>
        </authorList>
    </citation>
    <scope>NUCLEOTIDE SEQUENCE [LARGE SCALE GENOMIC DNA]</scope>
    <source>
        <strain evidence="2 3">IBRC-M10015</strain>
    </source>
</reference>
<name>A0A1G8YLP5_9EURY</name>
<proteinExistence type="predicted"/>
<dbReference type="EMBL" id="FNFC01000015">
    <property type="protein sequence ID" value="SDK03779.1"/>
    <property type="molecule type" value="Genomic_DNA"/>
</dbReference>